<evidence type="ECO:0000259" key="6">
    <source>
        <dbReference type="Pfam" id="PF05157"/>
    </source>
</evidence>
<evidence type="ECO:0000256" key="3">
    <source>
        <dbReference type="ARBA" id="ARBA00022840"/>
    </source>
</evidence>
<dbReference type="SUPFAM" id="SSF160246">
    <property type="entry name" value="EspE N-terminal domain-like"/>
    <property type="match status" value="1"/>
</dbReference>
<comment type="similarity">
    <text evidence="1">Belongs to the GSP E family.</text>
</comment>
<feature type="domain" description="Type II secretion system protein GspE N-terminal" evidence="6">
    <location>
        <begin position="314"/>
        <end position="398"/>
    </location>
</feature>
<protein>
    <submittedName>
        <fullName evidence="7">Type II secretory ATPase GspE/PulE/Tfp pilus assembly ATPase PilB-like protein</fullName>
    </submittedName>
</protein>
<dbReference type="GO" id="GO:0016887">
    <property type="term" value="F:ATP hydrolysis activity"/>
    <property type="evidence" value="ECO:0007669"/>
    <property type="project" value="TreeGrafter"/>
</dbReference>
<dbReference type="SUPFAM" id="SSF52540">
    <property type="entry name" value="P-loop containing nucleoside triphosphate hydrolases"/>
    <property type="match status" value="1"/>
</dbReference>
<keyword evidence="3" id="KW-0067">ATP-binding</keyword>
<evidence type="ECO:0000313" key="7">
    <source>
        <dbReference type="EMBL" id="PXW96205.1"/>
    </source>
</evidence>
<comment type="caution">
    <text evidence="7">The sequence shown here is derived from an EMBL/GenBank/DDBJ whole genome shotgun (WGS) entry which is preliminary data.</text>
</comment>
<reference evidence="7 8" key="1">
    <citation type="submission" date="2018-05" db="EMBL/GenBank/DDBJ databases">
        <title>Genomic Encyclopedia of Type Strains, Phase IV (KMG-IV): sequencing the most valuable type-strain genomes for metagenomic binning, comparative biology and taxonomic classification.</title>
        <authorList>
            <person name="Goeker M."/>
        </authorList>
    </citation>
    <scope>NUCLEOTIDE SEQUENCE [LARGE SCALE GENOMIC DNA]</scope>
    <source>
        <strain evidence="7 8">DSM 566</strain>
    </source>
</reference>
<dbReference type="Gene3D" id="3.30.300.160">
    <property type="entry name" value="Type II secretion system, protein E, N-terminal domain"/>
    <property type="match status" value="1"/>
</dbReference>
<dbReference type="Pfam" id="PF00437">
    <property type="entry name" value="T2SSE"/>
    <property type="match status" value="1"/>
</dbReference>
<dbReference type="Pfam" id="PF05157">
    <property type="entry name" value="MshEN"/>
    <property type="match status" value="1"/>
</dbReference>
<organism evidence="7 8">
    <name type="scientific">Sphaerotilus hippei</name>
    <dbReference type="NCBI Taxonomy" id="744406"/>
    <lineage>
        <taxon>Bacteria</taxon>
        <taxon>Pseudomonadati</taxon>
        <taxon>Pseudomonadota</taxon>
        <taxon>Betaproteobacteria</taxon>
        <taxon>Burkholderiales</taxon>
        <taxon>Sphaerotilaceae</taxon>
        <taxon>Sphaerotilus</taxon>
    </lineage>
</organism>
<accession>A0A318H1E1</accession>
<sequence length="965" mass="104526">MAELPVPDLSLMPLEGQPRPTGAGGRVAVEAPKSEPFAWPTPPLAAYAPPVCQIDPEPCEYEPRQGEPRQAVLLSLDPVEGLLRLQLPAERHVTVLRLAQIRRLTLTRPLWPLVSAPQRRVPGDEAGEPVEALQQVLKHWPSVPYQLQLSSGESIQGQTVGHVELDWGLFLFPPLDAASGSVQRVLVPRGMVGRLDVGERLGQLLAGGEAERLRQIEDVARLQRALREQRIGEALVAQQVVTADQLLAALDQQARLPTLRLGEALVSLGALSDEQLQESLRQQRDERSQPLGELLLSRQLVTLEQVRHALARKMGYPVVDVSRFPVDAQAVQCLPLDAARRLGALPLMRRGLRLVVAVEDASRRSLLDELSRLTRCQIAPALSDGGDLAAAIESAYARANPLPVIRMLEVEPGRMPDLDLGAEALLTDPSTFAPTAEPERKPAGAPAPEPLETAGLMIELEAAPAPAVDLGWPDLSGLSPGAAAPSPVPPATPAPGAVPDAPAPPLVVPKAASSRRAARQAEAAAAPQARPVVVPAADAAAPTAPRAEARSDSPLIQLLAGLLAEAQQKGAQSLHFEPQLEPDLLQVRMRVRGQLELLRELPAVYRNTLPGRIKSLAELDVAETRRPQQGLLPLGRVLPGQKAELPVATLPTQSGLEDLILTLPSRLKPLALEALGLSTRDLERWRLALDRPGGLLLTVGPPRSGRTTSLHAGLAHLNRPERMVCAIESRIELTQPGLRQIEINPRAGQDYEQALRAVMQADADVIMVADLSRPSVSRLALEAALDGRLVLGCLPARNTTEAVMRLIDQGLDAWNLSECLLGVQAQRLLNRLCNACRMSRPAKEQEVGEWLEGYLHGMPADDAAAMREQVLAGWVERFGREGRLRRFHSPGCERCKSSGLRGRQAVHEVMLVSRELRRLIRAGAPSWNLQRQAMKDGMRTLRQDAVDKMLGGLVSFDEVRGIADL</sequence>
<dbReference type="Gene3D" id="3.40.50.300">
    <property type="entry name" value="P-loop containing nucleotide triphosphate hydrolases"/>
    <property type="match status" value="1"/>
</dbReference>
<feature type="compositionally biased region" description="Low complexity" evidence="4">
    <location>
        <begin position="508"/>
        <end position="530"/>
    </location>
</feature>
<feature type="region of interest" description="Disordered" evidence="4">
    <location>
        <begin position="481"/>
        <end position="530"/>
    </location>
</feature>
<dbReference type="GO" id="GO:0005524">
    <property type="term" value="F:ATP binding"/>
    <property type="evidence" value="ECO:0007669"/>
    <property type="project" value="UniProtKB-KW"/>
</dbReference>
<dbReference type="GO" id="GO:0005886">
    <property type="term" value="C:plasma membrane"/>
    <property type="evidence" value="ECO:0007669"/>
    <property type="project" value="TreeGrafter"/>
</dbReference>
<feature type="domain" description="Bacterial type II secretion system protein E" evidence="5">
    <location>
        <begin position="549"/>
        <end position="959"/>
    </location>
</feature>
<dbReference type="Proteomes" id="UP000247811">
    <property type="component" value="Unassembled WGS sequence"/>
</dbReference>
<gene>
    <name evidence="7" type="ORF">C7444_107111</name>
</gene>
<keyword evidence="2" id="KW-0547">Nucleotide-binding</keyword>
<dbReference type="AlphaFoldDB" id="A0A318H1E1"/>
<evidence type="ECO:0000313" key="8">
    <source>
        <dbReference type="Proteomes" id="UP000247811"/>
    </source>
</evidence>
<dbReference type="EMBL" id="QJJS01000007">
    <property type="protein sequence ID" value="PXW96205.1"/>
    <property type="molecule type" value="Genomic_DNA"/>
</dbReference>
<name>A0A318H1E1_9BURK</name>
<feature type="region of interest" description="Disordered" evidence="4">
    <location>
        <begin position="1"/>
        <end position="27"/>
    </location>
</feature>
<dbReference type="InterPro" id="IPR037257">
    <property type="entry name" value="T2SS_E_N_sf"/>
</dbReference>
<dbReference type="RefSeq" id="WP_110400624.1">
    <property type="nucleotide sequence ID" value="NZ_QJJS01000007.1"/>
</dbReference>
<dbReference type="InterPro" id="IPR027417">
    <property type="entry name" value="P-loop_NTPase"/>
</dbReference>
<proteinExistence type="inferred from homology"/>
<dbReference type="InterPro" id="IPR007831">
    <property type="entry name" value="T2SS_GspE_N"/>
</dbReference>
<evidence type="ECO:0000256" key="1">
    <source>
        <dbReference type="ARBA" id="ARBA00006611"/>
    </source>
</evidence>
<dbReference type="InterPro" id="IPR001482">
    <property type="entry name" value="T2SS/T4SS_dom"/>
</dbReference>
<dbReference type="OrthoDB" id="5790493at2"/>
<evidence type="ECO:0000256" key="4">
    <source>
        <dbReference type="SAM" id="MobiDB-lite"/>
    </source>
</evidence>
<evidence type="ECO:0000259" key="5">
    <source>
        <dbReference type="Pfam" id="PF00437"/>
    </source>
</evidence>
<dbReference type="PANTHER" id="PTHR30258">
    <property type="entry name" value="TYPE II SECRETION SYSTEM PROTEIN GSPE-RELATED"/>
    <property type="match status" value="1"/>
</dbReference>
<evidence type="ECO:0000256" key="2">
    <source>
        <dbReference type="ARBA" id="ARBA00022741"/>
    </source>
</evidence>
<feature type="region of interest" description="Disordered" evidence="4">
    <location>
        <begin position="430"/>
        <end position="450"/>
    </location>
</feature>
<keyword evidence="8" id="KW-1185">Reference proteome</keyword>
<dbReference type="PANTHER" id="PTHR30258:SF2">
    <property type="entry name" value="COMG OPERON PROTEIN 1"/>
    <property type="match status" value="1"/>
</dbReference>
<dbReference type="Gene3D" id="3.30.450.90">
    <property type="match status" value="1"/>
</dbReference>